<sequence length="284" mass="33221">MAWSLQTAPELSDLQFEQWNKLLEARTGVQVSAHQRGFLQIQLSRRMRELGIKHYTQYYGQVSAGMQGMVEWSILVDRLVVKETSFFRHRESIEFVRRFLQNRINNQSLDDSFEVWSLGCATGEEPYSLSMVINDCFELAGLEPYHGITATDISQPALQHAREGVYVKRKLEPVAPDERARYFKIVDEERETYRVIDKLRDRVCFSHGNVMKVSEMPLVKMDIIFCQNVLIYFRRWRRREILNELAARLKPGGILMIGLGEVVDWTHPKLQRVADERVQAYVHI</sequence>
<dbReference type="Gene3D" id="3.40.50.150">
    <property type="entry name" value="Vaccinia Virus protein VP39"/>
    <property type="match status" value="1"/>
</dbReference>
<dbReference type="InterPro" id="IPR029063">
    <property type="entry name" value="SAM-dependent_MTases_sf"/>
</dbReference>
<dbReference type="EC" id="2.1.1.80" evidence="2"/>
<dbReference type="Pfam" id="PF03705">
    <property type="entry name" value="CheR_N"/>
    <property type="match status" value="1"/>
</dbReference>
<evidence type="ECO:0000313" key="7">
    <source>
        <dbReference type="EMBL" id="NHO67628.1"/>
    </source>
</evidence>
<dbReference type="AlphaFoldDB" id="A0A9E5MNV3"/>
<dbReference type="Gene3D" id="1.10.155.10">
    <property type="entry name" value="Chemotaxis receptor methyltransferase CheR, N-terminal domain"/>
    <property type="match status" value="1"/>
</dbReference>
<dbReference type="EMBL" id="JAAONZ010000018">
    <property type="protein sequence ID" value="NHO67628.1"/>
    <property type="molecule type" value="Genomic_DNA"/>
</dbReference>
<dbReference type="Pfam" id="PF01739">
    <property type="entry name" value="CheR"/>
    <property type="match status" value="1"/>
</dbReference>
<evidence type="ECO:0000313" key="8">
    <source>
        <dbReference type="Proteomes" id="UP000787472"/>
    </source>
</evidence>
<dbReference type="PRINTS" id="PR00996">
    <property type="entry name" value="CHERMTFRASE"/>
</dbReference>
<evidence type="ECO:0000256" key="2">
    <source>
        <dbReference type="ARBA" id="ARBA00012534"/>
    </source>
</evidence>
<dbReference type="Proteomes" id="UP000787472">
    <property type="component" value="Unassembled WGS sequence"/>
</dbReference>
<evidence type="ECO:0000256" key="3">
    <source>
        <dbReference type="ARBA" id="ARBA00022603"/>
    </source>
</evidence>
<reference evidence="7" key="1">
    <citation type="submission" date="2020-03" db="EMBL/GenBank/DDBJ databases">
        <authorList>
            <person name="Guo F."/>
        </authorList>
    </citation>
    <scope>NUCLEOTIDE SEQUENCE</scope>
    <source>
        <strain evidence="7">JCM 30134</strain>
    </source>
</reference>
<dbReference type="InterPro" id="IPR050903">
    <property type="entry name" value="Bact_Chemotaxis_MeTrfase"/>
</dbReference>
<comment type="caution">
    <text evidence="7">The sequence shown here is derived from an EMBL/GenBank/DDBJ whole genome shotgun (WGS) entry which is preliminary data.</text>
</comment>
<dbReference type="InterPro" id="IPR000780">
    <property type="entry name" value="CheR_MeTrfase"/>
</dbReference>
<evidence type="ECO:0000256" key="5">
    <source>
        <dbReference type="ARBA" id="ARBA00022691"/>
    </source>
</evidence>
<keyword evidence="3 7" id="KW-0489">Methyltransferase</keyword>
<organism evidence="7 8">
    <name type="scientific">Pseudomaricurvus hydrocarbonicus</name>
    <dbReference type="NCBI Taxonomy" id="1470433"/>
    <lineage>
        <taxon>Bacteria</taxon>
        <taxon>Pseudomonadati</taxon>
        <taxon>Pseudomonadota</taxon>
        <taxon>Gammaproteobacteria</taxon>
        <taxon>Cellvibrionales</taxon>
        <taxon>Cellvibrionaceae</taxon>
        <taxon>Pseudomaricurvus</taxon>
    </lineage>
</organism>
<dbReference type="SMART" id="SM00138">
    <property type="entry name" value="MeTrc"/>
    <property type="match status" value="1"/>
</dbReference>
<dbReference type="SUPFAM" id="SSF53335">
    <property type="entry name" value="S-adenosyl-L-methionine-dependent methyltransferases"/>
    <property type="match status" value="1"/>
</dbReference>
<dbReference type="RefSeq" id="WP_167190666.1">
    <property type="nucleotide sequence ID" value="NZ_JAAONZ010000018.1"/>
</dbReference>
<keyword evidence="5" id="KW-0949">S-adenosyl-L-methionine</keyword>
<evidence type="ECO:0000256" key="4">
    <source>
        <dbReference type="ARBA" id="ARBA00022679"/>
    </source>
</evidence>
<comment type="catalytic activity">
    <reaction evidence="1">
        <text>L-glutamyl-[protein] + S-adenosyl-L-methionine = [protein]-L-glutamate 5-O-methyl ester + S-adenosyl-L-homocysteine</text>
        <dbReference type="Rhea" id="RHEA:24452"/>
        <dbReference type="Rhea" id="RHEA-COMP:10208"/>
        <dbReference type="Rhea" id="RHEA-COMP:10311"/>
        <dbReference type="ChEBI" id="CHEBI:29973"/>
        <dbReference type="ChEBI" id="CHEBI:57856"/>
        <dbReference type="ChEBI" id="CHEBI:59789"/>
        <dbReference type="ChEBI" id="CHEBI:82795"/>
        <dbReference type="EC" id="2.1.1.80"/>
    </reaction>
</comment>
<dbReference type="PROSITE" id="PS50123">
    <property type="entry name" value="CHER"/>
    <property type="match status" value="1"/>
</dbReference>
<protein>
    <recommendedName>
        <fullName evidence="2">protein-glutamate O-methyltransferase</fullName>
        <ecNumber evidence="2">2.1.1.80</ecNumber>
    </recommendedName>
</protein>
<evidence type="ECO:0000256" key="1">
    <source>
        <dbReference type="ARBA" id="ARBA00001541"/>
    </source>
</evidence>
<dbReference type="PANTHER" id="PTHR24422">
    <property type="entry name" value="CHEMOTAXIS PROTEIN METHYLTRANSFERASE"/>
    <property type="match status" value="1"/>
</dbReference>
<dbReference type="GO" id="GO:0008983">
    <property type="term" value="F:protein-glutamate O-methyltransferase activity"/>
    <property type="evidence" value="ECO:0007669"/>
    <property type="project" value="UniProtKB-EC"/>
</dbReference>
<feature type="domain" description="CheR-type methyltransferase" evidence="6">
    <location>
        <begin position="4"/>
        <end position="284"/>
    </location>
</feature>
<dbReference type="PANTHER" id="PTHR24422:SF19">
    <property type="entry name" value="CHEMOTAXIS PROTEIN METHYLTRANSFERASE"/>
    <property type="match status" value="1"/>
</dbReference>
<dbReference type="InterPro" id="IPR036804">
    <property type="entry name" value="CheR_N_sf"/>
</dbReference>
<dbReference type="CDD" id="cd02440">
    <property type="entry name" value="AdoMet_MTases"/>
    <property type="match status" value="1"/>
</dbReference>
<dbReference type="InterPro" id="IPR022641">
    <property type="entry name" value="CheR_N"/>
</dbReference>
<dbReference type="SUPFAM" id="SSF47757">
    <property type="entry name" value="Chemotaxis receptor methyltransferase CheR, N-terminal domain"/>
    <property type="match status" value="1"/>
</dbReference>
<evidence type="ECO:0000259" key="6">
    <source>
        <dbReference type="PROSITE" id="PS50123"/>
    </source>
</evidence>
<keyword evidence="8" id="KW-1185">Reference proteome</keyword>
<dbReference type="InterPro" id="IPR022642">
    <property type="entry name" value="CheR_C"/>
</dbReference>
<accession>A0A9E5MNV3</accession>
<gene>
    <name evidence="7" type="ORF">G8770_18945</name>
</gene>
<proteinExistence type="predicted"/>
<name>A0A9E5MNV3_9GAMM</name>
<dbReference type="GO" id="GO:0032259">
    <property type="term" value="P:methylation"/>
    <property type="evidence" value="ECO:0007669"/>
    <property type="project" value="UniProtKB-KW"/>
</dbReference>
<keyword evidence="4" id="KW-0808">Transferase</keyword>